<gene>
    <name evidence="1" type="ORF">O1611_g1009</name>
</gene>
<name>A0ACC2JYR9_9PEZI</name>
<organism evidence="1 2">
    <name type="scientific">Lasiodiplodia mahajangana</name>
    <dbReference type="NCBI Taxonomy" id="1108764"/>
    <lineage>
        <taxon>Eukaryota</taxon>
        <taxon>Fungi</taxon>
        <taxon>Dikarya</taxon>
        <taxon>Ascomycota</taxon>
        <taxon>Pezizomycotina</taxon>
        <taxon>Dothideomycetes</taxon>
        <taxon>Dothideomycetes incertae sedis</taxon>
        <taxon>Botryosphaeriales</taxon>
        <taxon>Botryosphaeriaceae</taxon>
        <taxon>Lasiodiplodia</taxon>
    </lineage>
</organism>
<protein>
    <submittedName>
        <fullName evidence="1">Uncharacterized protein</fullName>
    </submittedName>
</protein>
<dbReference type="Proteomes" id="UP001153332">
    <property type="component" value="Unassembled WGS sequence"/>
</dbReference>
<reference evidence="1" key="1">
    <citation type="submission" date="2022-12" db="EMBL/GenBank/DDBJ databases">
        <title>Genome Sequence of Lasiodiplodia mahajangana.</title>
        <authorList>
            <person name="Buettner E."/>
        </authorList>
    </citation>
    <scope>NUCLEOTIDE SEQUENCE</scope>
    <source>
        <strain evidence="1">VT137</strain>
    </source>
</reference>
<keyword evidence="2" id="KW-1185">Reference proteome</keyword>
<evidence type="ECO:0000313" key="2">
    <source>
        <dbReference type="Proteomes" id="UP001153332"/>
    </source>
</evidence>
<dbReference type="EMBL" id="JAPUUL010000105">
    <property type="protein sequence ID" value="KAJ8132615.1"/>
    <property type="molecule type" value="Genomic_DNA"/>
</dbReference>
<accession>A0ACC2JYR9</accession>
<sequence>MRDSTLRRRRNITIPTDEHIRDEYGLLRDTRQIPRDSSCYGTLHQKSVNDQATVEELNIVITYGKAIRGAKLGTLPCIFYIHGGCRYGGTPYSGYLQRARDWATCFNAIAVSVDYRLSPNEPDESPTGEEPTNDCFDALSWVYHHLGAHEDDVLRYGNRSKVIVFGTSAGGGLAASTVMKWCRAKREASSRPLGELYGLILEAPQLDDRCNTQSHEKFKNGNMFTSRDALQGWDVSLGARRGTEHVSIFEAPARASRTDVQGFPPTYIDVGTAEPFRDEAENFYNTLRKAKVDVEMNSWDGGFHGFFTAVPDALISRLCNLTKLEWLCRRLGVQENIIDTEYNKFREAYNARQKGLAA</sequence>
<evidence type="ECO:0000313" key="1">
    <source>
        <dbReference type="EMBL" id="KAJ8132615.1"/>
    </source>
</evidence>
<comment type="caution">
    <text evidence="1">The sequence shown here is derived from an EMBL/GenBank/DDBJ whole genome shotgun (WGS) entry which is preliminary data.</text>
</comment>
<proteinExistence type="predicted"/>